<dbReference type="Proteomes" id="UP000694558">
    <property type="component" value="Chromosome 2"/>
</dbReference>
<proteinExistence type="predicted"/>
<dbReference type="AlphaFoldDB" id="A0A8D3BZI0"/>
<reference evidence="1" key="2">
    <citation type="submission" date="2025-08" db="UniProtKB">
        <authorList>
            <consortium name="Ensembl"/>
        </authorList>
    </citation>
    <scope>IDENTIFICATION</scope>
</reference>
<dbReference type="Ensembl" id="ENSSMAT00000075335.1">
    <property type="protein sequence ID" value="ENSSMAP00000040438.1"/>
    <property type="gene ID" value="ENSSMAG00000030318.1"/>
</dbReference>
<evidence type="ECO:0000313" key="1">
    <source>
        <dbReference type="Ensembl" id="ENSSMAP00000040438.1"/>
    </source>
</evidence>
<organism evidence="1 2">
    <name type="scientific">Scophthalmus maximus</name>
    <name type="common">Turbot</name>
    <name type="synonym">Psetta maxima</name>
    <dbReference type="NCBI Taxonomy" id="52904"/>
    <lineage>
        <taxon>Eukaryota</taxon>
        <taxon>Metazoa</taxon>
        <taxon>Chordata</taxon>
        <taxon>Craniata</taxon>
        <taxon>Vertebrata</taxon>
        <taxon>Euteleostomi</taxon>
        <taxon>Actinopterygii</taxon>
        <taxon>Neopterygii</taxon>
        <taxon>Teleostei</taxon>
        <taxon>Neoteleostei</taxon>
        <taxon>Acanthomorphata</taxon>
        <taxon>Carangaria</taxon>
        <taxon>Pleuronectiformes</taxon>
        <taxon>Pleuronectoidei</taxon>
        <taxon>Scophthalmidae</taxon>
        <taxon>Scophthalmus</taxon>
    </lineage>
</organism>
<protein>
    <submittedName>
        <fullName evidence="1">Uncharacterized protein</fullName>
    </submittedName>
</protein>
<sequence>ANESYQTIINGKSRLSLLEEETGGGKRNFCGIPRGHSRFKCGGKCVTSCVRSRQNKRGETRLALSRERIPLQKPKSHTLIDIGPPKYKVGSLSGSTHKWNGFFYFSSKFPNCFPQQQATNLRSERLRVVEHVYEPNQRR</sequence>
<accession>A0A8D3BZI0</accession>
<name>A0A8D3BZI0_SCOMX</name>
<reference evidence="1" key="1">
    <citation type="submission" date="2023-05" db="EMBL/GenBank/DDBJ databases">
        <title>High-quality long-read genome of Scophthalmus maximus.</title>
        <authorList>
            <person name="Lien S."/>
            <person name="Martinez P."/>
        </authorList>
    </citation>
    <scope>NUCLEOTIDE SEQUENCE [LARGE SCALE GENOMIC DNA]</scope>
</reference>
<evidence type="ECO:0000313" key="2">
    <source>
        <dbReference type="Proteomes" id="UP000694558"/>
    </source>
</evidence>